<protein>
    <submittedName>
        <fullName evidence="2">Uncharacterized protein</fullName>
    </submittedName>
</protein>
<evidence type="ECO:0000313" key="3">
    <source>
        <dbReference type="Proteomes" id="UP000177625"/>
    </source>
</evidence>
<evidence type="ECO:0000313" key="2">
    <source>
        <dbReference type="EMBL" id="CZT51407.1"/>
    </source>
</evidence>
<feature type="signal peptide" evidence="1">
    <location>
        <begin position="1"/>
        <end position="17"/>
    </location>
</feature>
<gene>
    <name evidence="2" type="ORF">RSE6_12546</name>
</gene>
<sequence length="136" mass="15274">MSRQRISAFAFLGLVHTEWVVEQIAGPLELRGKERLVMRKRFLKKASGKSGDIQSRTRRLKAFFFAPARFLDSLSQLIDLATGSSFRISLMSTSEADYLSRKFDFVDTNGERRGGQASSRGLAVVDCRVPLEIIAM</sequence>
<keyword evidence="3" id="KW-1185">Reference proteome</keyword>
<keyword evidence="1" id="KW-0732">Signal</keyword>
<organism evidence="2 3">
    <name type="scientific">Rhynchosporium secalis</name>
    <name type="common">Barley scald fungus</name>
    <dbReference type="NCBI Taxonomy" id="38038"/>
    <lineage>
        <taxon>Eukaryota</taxon>
        <taxon>Fungi</taxon>
        <taxon>Dikarya</taxon>
        <taxon>Ascomycota</taxon>
        <taxon>Pezizomycotina</taxon>
        <taxon>Leotiomycetes</taxon>
        <taxon>Helotiales</taxon>
        <taxon>Ploettnerulaceae</taxon>
        <taxon>Rhynchosporium</taxon>
    </lineage>
</organism>
<feature type="chain" id="PRO_5009448610" evidence="1">
    <location>
        <begin position="18"/>
        <end position="136"/>
    </location>
</feature>
<dbReference type="Proteomes" id="UP000177625">
    <property type="component" value="Unassembled WGS sequence"/>
</dbReference>
<accession>A0A1E1MQN0</accession>
<dbReference type="AlphaFoldDB" id="A0A1E1MQN0"/>
<proteinExistence type="predicted"/>
<name>A0A1E1MQN0_RHYSE</name>
<reference evidence="3" key="1">
    <citation type="submission" date="2016-03" db="EMBL/GenBank/DDBJ databases">
        <authorList>
            <person name="Guldener U."/>
        </authorList>
    </citation>
    <scope>NUCLEOTIDE SEQUENCE [LARGE SCALE GENOMIC DNA]</scope>
</reference>
<evidence type="ECO:0000256" key="1">
    <source>
        <dbReference type="SAM" id="SignalP"/>
    </source>
</evidence>
<dbReference type="EMBL" id="FJVC01000485">
    <property type="protein sequence ID" value="CZT51407.1"/>
    <property type="molecule type" value="Genomic_DNA"/>
</dbReference>